<accession>E3LXM6</accession>
<proteinExistence type="predicted"/>
<dbReference type="AlphaFoldDB" id="E3LXM6"/>
<organism evidence="2">
    <name type="scientific">Caenorhabditis remanei</name>
    <name type="common">Caenorhabditis vulgaris</name>
    <dbReference type="NCBI Taxonomy" id="31234"/>
    <lineage>
        <taxon>Eukaryota</taxon>
        <taxon>Metazoa</taxon>
        <taxon>Ecdysozoa</taxon>
        <taxon>Nematoda</taxon>
        <taxon>Chromadorea</taxon>
        <taxon>Rhabditida</taxon>
        <taxon>Rhabditina</taxon>
        <taxon>Rhabditomorpha</taxon>
        <taxon>Rhabditoidea</taxon>
        <taxon>Rhabditidae</taxon>
        <taxon>Peloderinae</taxon>
        <taxon>Caenorhabditis</taxon>
    </lineage>
</organism>
<name>E3LXM6_CAERE</name>
<gene>
    <name evidence="1" type="ORF">CRE_03676</name>
</gene>
<keyword evidence="2" id="KW-1185">Reference proteome</keyword>
<evidence type="ECO:0000313" key="2">
    <source>
        <dbReference type="Proteomes" id="UP000008281"/>
    </source>
</evidence>
<dbReference type="Proteomes" id="UP000008281">
    <property type="component" value="Unassembled WGS sequence"/>
</dbReference>
<reference evidence="1" key="1">
    <citation type="submission" date="2007-07" db="EMBL/GenBank/DDBJ databases">
        <title>PCAP assembly of the Caenorhabditis remanei genome.</title>
        <authorList>
            <consortium name="The Caenorhabditis remanei Sequencing Consortium"/>
            <person name="Wilson R.K."/>
        </authorList>
    </citation>
    <scope>NUCLEOTIDE SEQUENCE [LARGE SCALE GENOMIC DNA]</scope>
    <source>
        <strain evidence="1">PB4641</strain>
    </source>
</reference>
<dbReference type="HOGENOM" id="CLU_2690175_0_0_1"/>
<evidence type="ECO:0000313" key="1">
    <source>
        <dbReference type="EMBL" id="EFO84737.1"/>
    </source>
</evidence>
<dbReference type="EMBL" id="DS268418">
    <property type="protein sequence ID" value="EFO84737.1"/>
    <property type="molecule type" value="Genomic_DNA"/>
</dbReference>
<protein>
    <submittedName>
        <fullName evidence="1">Uncharacterized protein</fullName>
    </submittedName>
</protein>
<sequence length="74" mass="7785">MEKFMFVGISGSKKWLLEVNNFASKLLASAHSLVATIPRPATVIAAVAVSAVSLVANALSPPPPQRHSTTTRTV</sequence>
<dbReference type="InParanoid" id="E3LXM6"/>